<organism evidence="6 7">
    <name type="scientific">Bursaphelenchus xylophilus</name>
    <name type="common">Pinewood nematode worm</name>
    <name type="synonym">Aphelenchoides xylophilus</name>
    <dbReference type="NCBI Taxonomy" id="6326"/>
    <lineage>
        <taxon>Eukaryota</taxon>
        <taxon>Metazoa</taxon>
        <taxon>Ecdysozoa</taxon>
        <taxon>Nematoda</taxon>
        <taxon>Chromadorea</taxon>
        <taxon>Rhabditida</taxon>
        <taxon>Tylenchina</taxon>
        <taxon>Tylenchomorpha</taxon>
        <taxon>Aphelenchoidea</taxon>
        <taxon>Aphelenchoididae</taxon>
        <taxon>Bursaphelenchus</taxon>
    </lineage>
</organism>
<dbReference type="AlphaFoldDB" id="A0A7I8WHE7"/>
<dbReference type="SMR" id="A0A7I8WHE7"/>
<dbReference type="EMBL" id="CAJFDI010000003">
    <property type="protein sequence ID" value="CAD5222355.1"/>
    <property type="molecule type" value="Genomic_DNA"/>
</dbReference>
<feature type="domain" description="EF-hand" evidence="5">
    <location>
        <begin position="221"/>
        <end position="247"/>
    </location>
</feature>
<dbReference type="PROSITE" id="PS50222">
    <property type="entry name" value="EF_HAND_2"/>
    <property type="match status" value="5"/>
</dbReference>
<comment type="caution">
    <text evidence="6">The sequence shown here is derived from an EMBL/GenBank/DDBJ whole genome shotgun (WGS) entry which is preliminary data.</text>
</comment>
<evidence type="ECO:0000256" key="1">
    <source>
        <dbReference type="ARBA" id="ARBA00022723"/>
    </source>
</evidence>
<dbReference type="Proteomes" id="UP000582659">
    <property type="component" value="Unassembled WGS sequence"/>
</dbReference>
<dbReference type="Pfam" id="PF13833">
    <property type="entry name" value="EF-hand_8"/>
    <property type="match status" value="1"/>
</dbReference>
<feature type="domain" description="EF-hand" evidence="5">
    <location>
        <begin position="392"/>
        <end position="427"/>
    </location>
</feature>
<gene>
    <name evidence="6" type="ORF">BXYJ_LOCUS7323</name>
</gene>
<sequence length="540" mass="59621">MSTAPVERAPAPAPAPQANGDVAASPRRCAPKVNTQERLFGGGNITPKNQKKVSDTFKSTIFTDSAPTSPARTPKKQVPVLTRNPITGEVKVPAKQHNLEGAGKLASPLELFPSKTIPESVRENVFVEIASEEGGSNENWCEKPISSNRIENTRRRPFITQSAGAERRAEAPSVQLLSEFACCRCVLQYRQAVMRSVVCSLLVAVVVVSAQLPPIENAIDFDDLDKNKDNQISFAEFQKWYSANKDAKSEPELRRLFQNYDTDNDSQLHIQEFVPLAYQLSRTPKKEVDNLFAHLDSDKNGILTRTELQNSKENLGPEIIEGLFLVADSNGDGQITHQEFGAIQGAFGQTPSSRKSENVGIARALIDNMDQNKDKKLSQAEVHAFVSKFNKVSPKTVTAAFGKLDSNKDGQLTLAELEVLPQTITDLAGFQQPKSCYNAVLGAEDYVPLKITKEMEELAKFGARIYGHKQFHTDTVYVVSMAYALQQTEDPLVYRVGARISIGGQPDQPCMEFKVRKHDQDGLPQYRGHKSCVLPPDHSN</sequence>
<dbReference type="Proteomes" id="UP000659654">
    <property type="component" value="Unassembled WGS sequence"/>
</dbReference>
<evidence type="ECO:0000256" key="4">
    <source>
        <dbReference type="SAM" id="MobiDB-lite"/>
    </source>
</evidence>
<feature type="domain" description="EF-hand" evidence="5">
    <location>
        <begin position="283"/>
        <end position="318"/>
    </location>
</feature>
<dbReference type="GO" id="GO:0005509">
    <property type="term" value="F:calcium ion binding"/>
    <property type="evidence" value="ECO:0007669"/>
    <property type="project" value="InterPro"/>
</dbReference>
<keyword evidence="2" id="KW-0677">Repeat</keyword>
<evidence type="ECO:0000259" key="5">
    <source>
        <dbReference type="PROSITE" id="PS50222"/>
    </source>
</evidence>
<evidence type="ECO:0000313" key="7">
    <source>
        <dbReference type="Proteomes" id="UP000659654"/>
    </source>
</evidence>
<dbReference type="SUPFAM" id="SSF47473">
    <property type="entry name" value="EF-hand"/>
    <property type="match status" value="2"/>
</dbReference>
<dbReference type="EMBL" id="CAJFCV020000003">
    <property type="protein sequence ID" value="CAG9109934.1"/>
    <property type="molecule type" value="Genomic_DNA"/>
</dbReference>
<dbReference type="SMART" id="SM00054">
    <property type="entry name" value="EFh"/>
    <property type="match status" value="6"/>
</dbReference>
<dbReference type="OrthoDB" id="26525at2759"/>
<keyword evidence="3" id="KW-0106">Calcium</keyword>
<dbReference type="Pfam" id="PF13202">
    <property type="entry name" value="EF-hand_5"/>
    <property type="match status" value="2"/>
</dbReference>
<dbReference type="InterPro" id="IPR018247">
    <property type="entry name" value="EF_Hand_1_Ca_BS"/>
</dbReference>
<dbReference type="Gene3D" id="1.10.238.10">
    <property type="entry name" value="EF-hand"/>
    <property type="match status" value="3"/>
</dbReference>
<dbReference type="PANTHER" id="PTHR10827:SF98">
    <property type="entry name" value="45 KDA CALCIUM-BINDING PROTEIN"/>
    <property type="match status" value="1"/>
</dbReference>
<accession>A0A7I8WHE7</accession>
<dbReference type="PANTHER" id="PTHR10827">
    <property type="entry name" value="RETICULOCALBIN"/>
    <property type="match status" value="1"/>
</dbReference>
<dbReference type="InterPro" id="IPR011992">
    <property type="entry name" value="EF-hand-dom_pair"/>
</dbReference>
<evidence type="ECO:0000256" key="3">
    <source>
        <dbReference type="ARBA" id="ARBA00022837"/>
    </source>
</evidence>
<feature type="domain" description="EF-hand" evidence="5">
    <location>
        <begin position="320"/>
        <end position="350"/>
    </location>
</feature>
<evidence type="ECO:0000313" key="6">
    <source>
        <dbReference type="EMBL" id="CAD5222355.1"/>
    </source>
</evidence>
<name>A0A7I8WHE7_BURXY</name>
<dbReference type="Pfam" id="PF13499">
    <property type="entry name" value="EF-hand_7"/>
    <property type="match status" value="1"/>
</dbReference>
<feature type="region of interest" description="Disordered" evidence="4">
    <location>
        <begin position="1"/>
        <end position="25"/>
    </location>
</feature>
<protein>
    <submittedName>
        <fullName evidence="6">(pine wood nematode) hypothetical protein</fullName>
    </submittedName>
</protein>
<dbReference type="PROSITE" id="PS00018">
    <property type="entry name" value="EF_HAND_1"/>
    <property type="match status" value="4"/>
</dbReference>
<keyword evidence="1" id="KW-0479">Metal-binding</keyword>
<evidence type="ECO:0000256" key="2">
    <source>
        <dbReference type="ARBA" id="ARBA00022737"/>
    </source>
</evidence>
<reference evidence="6" key="1">
    <citation type="submission" date="2020-09" db="EMBL/GenBank/DDBJ databases">
        <authorList>
            <person name="Kikuchi T."/>
        </authorList>
    </citation>
    <scope>NUCLEOTIDE SEQUENCE</scope>
    <source>
        <strain evidence="6">Ka4C1</strain>
    </source>
</reference>
<keyword evidence="7" id="KW-1185">Reference proteome</keyword>
<proteinExistence type="predicted"/>
<feature type="domain" description="EF-hand" evidence="5">
    <location>
        <begin position="248"/>
        <end position="282"/>
    </location>
</feature>
<dbReference type="InterPro" id="IPR002048">
    <property type="entry name" value="EF_hand_dom"/>
</dbReference>